<feature type="transmembrane region" description="Helical" evidence="7">
    <location>
        <begin position="824"/>
        <end position="843"/>
    </location>
</feature>
<feature type="transmembrane region" description="Helical" evidence="7">
    <location>
        <begin position="678"/>
        <end position="700"/>
    </location>
</feature>
<accession>A0A6A4H131</accession>
<feature type="compositionally biased region" description="Low complexity" evidence="6">
    <location>
        <begin position="1"/>
        <end position="16"/>
    </location>
</feature>
<evidence type="ECO:0000256" key="7">
    <source>
        <dbReference type="SAM" id="Phobius"/>
    </source>
</evidence>
<evidence type="ECO:0000313" key="9">
    <source>
        <dbReference type="Proteomes" id="UP000799118"/>
    </source>
</evidence>
<comment type="subcellular location">
    <subcellularLocation>
        <location evidence="1">Membrane</location>
        <topology evidence="1">Multi-pass membrane protein</topology>
    </subcellularLocation>
</comment>
<feature type="transmembrane region" description="Helical" evidence="7">
    <location>
        <begin position="259"/>
        <end position="282"/>
    </location>
</feature>
<protein>
    <submittedName>
        <fullName evidence="8">Major facilitator superfamily MFS-1</fullName>
    </submittedName>
</protein>
<dbReference type="Pfam" id="PF07690">
    <property type="entry name" value="MFS_1"/>
    <property type="match status" value="1"/>
</dbReference>
<feature type="transmembrane region" description="Helical" evidence="7">
    <location>
        <begin position="720"/>
        <end position="739"/>
    </location>
</feature>
<feature type="compositionally biased region" description="Low complexity" evidence="6">
    <location>
        <begin position="515"/>
        <end position="524"/>
    </location>
</feature>
<organism evidence="8 9">
    <name type="scientific">Gymnopus androsaceus JB14</name>
    <dbReference type="NCBI Taxonomy" id="1447944"/>
    <lineage>
        <taxon>Eukaryota</taxon>
        <taxon>Fungi</taxon>
        <taxon>Dikarya</taxon>
        <taxon>Basidiomycota</taxon>
        <taxon>Agaricomycotina</taxon>
        <taxon>Agaricomycetes</taxon>
        <taxon>Agaricomycetidae</taxon>
        <taxon>Agaricales</taxon>
        <taxon>Marasmiineae</taxon>
        <taxon>Omphalotaceae</taxon>
        <taxon>Gymnopus</taxon>
    </lineage>
</organism>
<evidence type="ECO:0000256" key="4">
    <source>
        <dbReference type="ARBA" id="ARBA00022989"/>
    </source>
</evidence>
<feature type="transmembrane region" description="Helical" evidence="7">
    <location>
        <begin position="129"/>
        <end position="151"/>
    </location>
</feature>
<dbReference type="AlphaFoldDB" id="A0A6A4H131"/>
<feature type="compositionally biased region" description="Polar residues" evidence="6">
    <location>
        <begin position="551"/>
        <end position="571"/>
    </location>
</feature>
<dbReference type="PANTHER" id="PTHR23504">
    <property type="entry name" value="MAJOR FACILITATOR SUPERFAMILY DOMAIN-CONTAINING PROTEIN 10"/>
    <property type="match status" value="1"/>
</dbReference>
<dbReference type="Proteomes" id="UP000799118">
    <property type="component" value="Unassembled WGS sequence"/>
</dbReference>
<keyword evidence="4 7" id="KW-1133">Transmembrane helix</keyword>
<feature type="compositionally biased region" description="Acidic residues" evidence="6">
    <location>
        <begin position="473"/>
        <end position="493"/>
    </location>
</feature>
<dbReference type="SUPFAM" id="SSF103473">
    <property type="entry name" value="MFS general substrate transporter"/>
    <property type="match status" value="2"/>
</dbReference>
<evidence type="ECO:0000256" key="1">
    <source>
        <dbReference type="ARBA" id="ARBA00004141"/>
    </source>
</evidence>
<dbReference type="GO" id="GO:0016020">
    <property type="term" value="C:membrane"/>
    <property type="evidence" value="ECO:0007669"/>
    <property type="project" value="UniProtKB-SubCell"/>
</dbReference>
<evidence type="ECO:0000256" key="3">
    <source>
        <dbReference type="ARBA" id="ARBA00022692"/>
    </source>
</evidence>
<feature type="region of interest" description="Disordered" evidence="6">
    <location>
        <begin position="1"/>
        <end position="30"/>
    </location>
</feature>
<dbReference type="InterPro" id="IPR036259">
    <property type="entry name" value="MFS_trans_sf"/>
</dbReference>
<evidence type="ECO:0000256" key="2">
    <source>
        <dbReference type="ARBA" id="ARBA00022448"/>
    </source>
</evidence>
<dbReference type="PRINTS" id="PR01035">
    <property type="entry name" value="TCRTETA"/>
</dbReference>
<gene>
    <name evidence="8" type="ORF">BT96DRAFT_1024288</name>
</gene>
<dbReference type="EMBL" id="ML769638">
    <property type="protein sequence ID" value="KAE9391045.1"/>
    <property type="molecule type" value="Genomic_DNA"/>
</dbReference>
<keyword evidence="5 7" id="KW-0472">Membrane</keyword>
<sequence length="844" mass="90996">MSTPRSSRISAAPRRAFGTEDSALDEDATPTRSALRKILPKISFNGGLRRPSFGFRNNFENAESPAVERAPIPSVTQPAAEAYATPLPILSMIVLSITLLGEFLSANVSTPFLLFMVKGFGNITDEAEIAFWTGVLVATFFLTQFLTSLLWATVADRHGRRSVLIVSLLGSAITCAIFGTSTSLQQAICVRLLQGIFAGAVGVARGSIAFVTDATNEGRAYAILGFCWGFGGVAGAIIVERPADKWPSVFDKIPLFVDFPYLLPCAMAASVTLFGSFLACFLGPDGGPRQGAIQLPPEKIDNHPTIHEEDEESIPPTPIFGDEEEHRDTFTGSLSRSIGKRLSGYFASRVPDASSNVVTPPPQPAVPMSTGVRLDRTRTVSNSKPSRFNGSAYGYGTNRNRLASSATVARRYSTRRGSAVSNGRRGSNVDGLPVRESFVSDMNFAQRLLMANENAVTNIADLWVAAAMNVDNEDPFESDSEMGSDDSDLDDPLGDFANDDIAGSPTTPRPRRGSRNSIGGSSLRPAPGSARHHPFGSPRRPSVPSRAIPIRQSSFTSNVESGTPTSRRFSNVPSIFSHPGVRTPSAVLDAQQLLLRDEEVLASDSNDNQNLEPILESRRASIVPDEDEVLLEKPPSLSSQIPILVIIQYGLLALHSTTHDQVFMSYLVTDYDSGGLNLNAGHFAQLIAVMCLAQIFYQFYLYPNLGPPRGRFSHLTMFRLGSLFFIPSYLSVILYRVPFASEEEDGNLALMTALTLSTALRFCGATFGYTAISILLNYMTPPHAVGLANGIAQSIVSLARCVGPVLGGWLWSVSIEGNPKGYPLGFMVCAGVCAVAVLHSFFIR</sequence>
<evidence type="ECO:0000256" key="5">
    <source>
        <dbReference type="ARBA" id="ARBA00023136"/>
    </source>
</evidence>
<keyword evidence="3 7" id="KW-0812">Transmembrane</keyword>
<feature type="transmembrane region" description="Helical" evidence="7">
    <location>
        <begin position="192"/>
        <end position="211"/>
    </location>
</feature>
<dbReference type="PANTHER" id="PTHR23504:SF17">
    <property type="entry name" value="MAJOR FACILITATOR SUPERFAMILY (MFS) PROFILE DOMAIN-CONTAINING PROTEIN"/>
    <property type="match status" value="1"/>
</dbReference>
<evidence type="ECO:0000313" key="8">
    <source>
        <dbReference type="EMBL" id="KAE9391045.1"/>
    </source>
</evidence>
<reference evidence="8" key="1">
    <citation type="journal article" date="2019" name="Environ. Microbiol.">
        <title>Fungal ecological strategies reflected in gene transcription - a case study of two litter decomposers.</title>
        <authorList>
            <person name="Barbi F."/>
            <person name="Kohler A."/>
            <person name="Barry K."/>
            <person name="Baskaran P."/>
            <person name="Daum C."/>
            <person name="Fauchery L."/>
            <person name="Ihrmark K."/>
            <person name="Kuo A."/>
            <person name="LaButti K."/>
            <person name="Lipzen A."/>
            <person name="Morin E."/>
            <person name="Grigoriev I.V."/>
            <person name="Henrissat B."/>
            <person name="Lindahl B."/>
            <person name="Martin F."/>
        </authorList>
    </citation>
    <scope>NUCLEOTIDE SEQUENCE</scope>
    <source>
        <strain evidence="8">JB14</strain>
    </source>
</reference>
<evidence type="ECO:0000256" key="6">
    <source>
        <dbReference type="SAM" id="MobiDB-lite"/>
    </source>
</evidence>
<dbReference type="OrthoDB" id="10262656at2759"/>
<feature type="transmembrane region" description="Helical" evidence="7">
    <location>
        <begin position="163"/>
        <end position="180"/>
    </location>
</feature>
<dbReference type="InterPro" id="IPR011701">
    <property type="entry name" value="MFS"/>
</dbReference>
<name>A0A6A4H131_9AGAR</name>
<keyword evidence="2" id="KW-0813">Transport</keyword>
<feature type="region of interest" description="Disordered" evidence="6">
    <location>
        <begin position="473"/>
        <end position="571"/>
    </location>
</feature>
<dbReference type="Gene3D" id="1.20.1250.20">
    <property type="entry name" value="MFS general substrate transporter like domains"/>
    <property type="match status" value="2"/>
</dbReference>
<proteinExistence type="predicted"/>
<keyword evidence="9" id="KW-1185">Reference proteome</keyword>
<dbReference type="InterPro" id="IPR001958">
    <property type="entry name" value="Tet-R_TetA/multi-R_MdtG-like"/>
</dbReference>
<feature type="transmembrane region" description="Helical" evidence="7">
    <location>
        <begin position="93"/>
        <end position="117"/>
    </location>
</feature>
<feature type="transmembrane region" description="Helical" evidence="7">
    <location>
        <begin position="220"/>
        <end position="239"/>
    </location>
</feature>
<feature type="transmembrane region" description="Helical" evidence="7">
    <location>
        <begin position="759"/>
        <end position="779"/>
    </location>
</feature>
<dbReference type="GO" id="GO:0022857">
    <property type="term" value="F:transmembrane transporter activity"/>
    <property type="evidence" value="ECO:0007669"/>
    <property type="project" value="InterPro"/>
</dbReference>